<organism evidence="1">
    <name type="scientific">marine sediment metagenome</name>
    <dbReference type="NCBI Taxonomy" id="412755"/>
    <lineage>
        <taxon>unclassified sequences</taxon>
        <taxon>metagenomes</taxon>
        <taxon>ecological metagenomes</taxon>
    </lineage>
</organism>
<protein>
    <submittedName>
        <fullName evidence="1">Uncharacterized protein</fullName>
    </submittedName>
</protein>
<dbReference type="EMBL" id="LAZR01000304">
    <property type="protein sequence ID" value="KKN75729.1"/>
    <property type="molecule type" value="Genomic_DNA"/>
</dbReference>
<gene>
    <name evidence="1" type="ORF">LCGC14_0377270</name>
</gene>
<comment type="caution">
    <text evidence="1">The sequence shown here is derived from an EMBL/GenBank/DDBJ whole genome shotgun (WGS) entry which is preliminary data.</text>
</comment>
<sequence length="108" mass="12254">MEQTRYITAFSTPIFRFKLPQAAQFNQELLDEAHRLREDDKGVSKSNRGGWHSTGNLYDETAPCIQRLKEMSQTAVIDSTRKVNSNADPKSFGIKLFGLTGPKLHIWA</sequence>
<reference evidence="1" key="1">
    <citation type="journal article" date="2015" name="Nature">
        <title>Complex archaea that bridge the gap between prokaryotes and eukaryotes.</title>
        <authorList>
            <person name="Spang A."/>
            <person name="Saw J.H."/>
            <person name="Jorgensen S.L."/>
            <person name="Zaremba-Niedzwiedzka K."/>
            <person name="Martijn J."/>
            <person name="Lind A.E."/>
            <person name="van Eijk R."/>
            <person name="Schleper C."/>
            <person name="Guy L."/>
            <person name="Ettema T.J."/>
        </authorList>
    </citation>
    <scope>NUCLEOTIDE SEQUENCE</scope>
</reference>
<name>A0A0F9T963_9ZZZZ</name>
<proteinExistence type="predicted"/>
<accession>A0A0F9T963</accession>
<evidence type="ECO:0000313" key="1">
    <source>
        <dbReference type="EMBL" id="KKN75729.1"/>
    </source>
</evidence>
<dbReference type="AlphaFoldDB" id="A0A0F9T963"/>